<reference evidence="2 3" key="1">
    <citation type="submission" date="2019-03" db="EMBL/GenBank/DDBJ databases">
        <title>Genomic Encyclopedia of Type Strains, Phase IV (KMG-IV): sequencing the most valuable type-strain genomes for metagenomic binning, comparative biology and taxonomic classification.</title>
        <authorList>
            <person name="Goeker M."/>
        </authorList>
    </citation>
    <scope>NUCLEOTIDE SEQUENCE [LARGE SCALE GENOMIC DNA]</scope>
    <source>
        <strain evidence="2 3">DSM 45934</strain>
    </source>
</reference>
<feature type="region of interest" description="Disordered" evidence="1">
    <location>
        <begin position="81"/>
        <end position="109"/>
    </location>
</feature>
<dbReference type="Proteomes" id="UP000295680">
    <property type="component" value="Unassembled WGS sequence"/>
</dbReference>
<name>A0A4R2JFH9_9PSEU</name>
<gene>
    <name evidence="2" type="ORF">EV192_106457</name>
</gene>
<organism evidence="2 3">
    <name type="scientific">Actinocrispum wychmicini</name>
    <dbReference type="NCBI Taxonomy" id="1213861"/>
    <lineage>
        <taxon>Bacteria</taxon>
        <taxon>Bacillati</taxon>
        <taxon>Actinomycetota</taxon>
        <taxon>Actinomycetes</taxon>
        <taxon>Pseudonocardiales</taxon>
        <taxon>Pseudonocardiaceae</taxon>
        <taxon>Actinocrispum</taxon>
    </lineage>
</organism>
<evidence type="ECO:0000256" key="1">
    <source>
        <dbReference type="SAM" id="MobiDB-lite"/>
    </source>
</evidence>
<dbReference type="EMBL" id="SLWS01000006">
    <property type="protein sequence ID" value="TCO56982.1"/>
    <property type="molecule type" value="Genomic_DNA"/>
</dbReference>
<keyword evidence="3" id="KW-1185">Reference proteome</keyword>
<sequence length="109" mass="11371">MSVDPHYAELAGTSHDLGTWAAHASGMSGGDEISMCLKAMATLHNMYMADYVHQSAAFLVGDQDVFLDDQTTAPAILGGSAGRANKASPSAGESNVFEDDQIVPPSVIE</sequence>
<evidence type="ECO:0000313" key="2">
    <source>
        <dbReference type="EMBL" id="TCO56982.1"/>
    </source>
</evidence>
<dbReference type="AlphaFoldDB" id="A0A4R2JFH9"/>
<evidence type="ECO:0000313" key="3">
    <source>
        <dbReference type="Proteomes" id="UP000295680"/>
    </source>
</evidence>
<comment type="caution">
    <text evidence="2">The sequence shown here is derived from an EMBL/GenBank/DDBJ whole genome shotgun (WGS) entry which is preliminary data.</text>
</comment>
<protein>
    <submittedName>
        <fullName evidence="2">Uncharacterized protein</fullName>
    </submittedName>
</protein>
<proteinExistence type="predicted"/>
<accession>A0A4R2JFH9</accession>